<feature type="transmembrane region" description="Helical" evidence="20">
    <location>
        <begin position="350"/>
        <end position="371"/>
    </location>
</feature>
<keyword evidence="15 20" id="KW-1133">Transmembrane helix</keyword>
<keyword evidence="8 19" id="KW-0813">Transport</keyword>
<dbReference type="Gene3D" id="1.20.210.10">
    <property type="entry name" value="Cytochrome c oxidase-like, subunit I domain"/>
    <property type="match status" value="1"/>
</dbReference>
<feature type="transmembrane region" description="Helical" evidence="20">
    <location>
        <begin position="117"/>
        <end position="139"/>
    </location>
</feature>
<dbReference type="InterPro" id="IPR033944">
    <property type="entry name" value="Cyt_c_oxase_su1_dom"/>
</dbReference>
<evidence type="ECO:0000256" key="10">
    <source>
        <dbReference type="ARBA" id="ARBA00022660"/>
    </source>
</evidence>
<evidence type="ECO:0000256" key="2">
    <source>
        <dbReference type="ARBA" id="ARBA00001971"/>
    </source>
</evidence>
<dbReference type="GO" id="GO:0004129">
    <property type="term" value="F:cytochrome-c oxidase activity"/>
    <property type="evidence" value="ECO:0007669"/>
    <property type="project" value="UniProtKB-EC"/>
</dbReference>
<keyword evidence="19" id="KW-0999">Mitochondrion inner membrane</keyword>
<dbReference type="GO" id="GO:0006123">
    <property type="term" value="P:mitochondrial electron transport, cytochrome c to oxygen"/>
    <property type="evidence" value="ECO:0007669"/>
    <property type="project" value="TreeGrafter"/>
</dbReference>
<dbReference type="GO" id="GO:0045277">
    <property type="term" value="C:respiratory chain complex IV"/>
    <property type="evidence" value="ECO:0007669"/>
    <property type="project" value="InterPro"/>
</dbReference>
<feature type="transmembrane region" description="Helical" evidence="20">
    <location>
        <begin position="196"/>
        <end position="223"/>
    </location>
</feature>
<dbReference type="PANTHER" id="PTHR10422">
    <property type="entry name" value="CYTOCHROME C OXIDASE SUBUNIT 1"/>
    <property type="match status" value="1"/>
</dbReference>
<keyword evidence="13" id="KW-1278">Translocase</keyword>
<dbReference type="AlphaFoldDB" id="A0A1C9ZW04"/>
<proteinExistence type="inferred from homology"/>
<protein>
    <recommendedName>
        <fullName evidence="7 19">Cytochrome c oxidase subunit 1</fullName>
        <ecNumber evidence="6 19">7.1.1.9</ecNumber>
    </recommendedName>
</protein>
<sequence>MFVEWFFSSKESSPWITRWLFSTNHKDIGTLYLLFGIVGGTVGLSLSLIMRFELSSPGTLLGDDNIYNVVVTAHGLIMVFFLVMPVLIGGFGNWFVPLYIGSPDMAFPRLNNLSFWLLPPAFIMLVGSVFVEGGAGTGWTLYPPLSGGMGHSGPSVDMAIFSLHLAGISSILGAINFISTIFNMRASGIGWTRMPLFVWSILVTVFLLLLSLPVLAGGITMLLTDRNFNTSFFDPVGGGDPILFQHLFWFFGHPEVYVLILPGFGIVSQVIVVFSKKQIFGYLGMVYAMVSIGILGFLVWAHHMFTVGMDVDTRAYFTAATMIIAIPTGIKIFSWIMTAMGGELVFDTPMLWVAGFVFLFTMGGLTGIVLANSSLDVALHDTYYVVAHFHYVLSMGAVFSIFAGTYFWFGKITGYQYNELLGRVHFWLMFIGVNLTFFPQHFLGLAGMPRRYSDFPDCFAGWNLVSSFGSVISLVSIMVFFYMVYDALKKQILFRGWGDGVETLEWVQVSPPEWHTYFEAPYVCKKCDGVKQLV</sequence>
<comment type="catalytic activity">
    <reaction evidence="19">
        <text>4 Fe(II)-[cytochrome c] + O2 + 8 H(+)(in) = 4 Fe(III)-[cytochrome c] + 2 H2O + 4 H(+)(out)</text>
        <dbReference type="Rhea" id="RHEA:11436"/>
        <dbReference type="Rhea" id="RHEA-COMP:10350"/>
        <dbReference type="Rhea" id="RHEA-COMP:14399"/>
        <dbReference type="ChEBI" id="CHEBI:15377"/>
        <dbReference type="ChEBI" id="CHEBI:15378"/>
        <dbReference type="ChEBI" id="CHEBI:15379"/>
        <dbReference type="ChEBI" id="CHEBI:29033"/>
        <dbReference type="ChEBI" id="CHEBI:29034"/>
        <dbReference type="EC" id="7.1.1.9"/>
    </reaction>
</comment>
<comment type="function">
    <text evidence="19">Component of the cytochrome c oxidase, the last enzyme in the mitochondrial electron transport chain which drives oxidative phosphorylation. The respiratory chain contains 3 multisubunit complexes succinate dehydrogenase (complex II, CII), ubiquinol-cytochrome c oxidoreductase (cytochrome b-c1 complex, complex III, CIII) and cytochrome c oxidase (complex IV, CIV), that cooperate to transfer electrons derived from NADH and succinate to molecular oxygen, creating an electrochemical gradient over the inner membrane that drives transmembrane transport and the ATP synthase. Cytochrome c oxidase is the component of the respiratory chain that catalyzes the reduction of oxygen to water. Electrons originating from reduced cytochrome c in the intermembrane space (IMS) are transferred via the dinuclear copper A center (CU(A)) of subunit 2 and heme A of subunit 1 to the active site in subunit 1, a binuclear center (BNC) formed by heme A3 and copper B (CU(B)). The BNC reduces molecular oxygen to 2 water molecules using 4 electrons from cytochrome c in the IMS and 4 protons from the mitochondrial matrix.</text>
</comment>
<evidence type="ECO:0000256" key="1">
    <source>
        <dbReference type="ARBA" id="ARBA00001935"/>
    </source>
</evidence>
<evidence type="ECO:0000259" key="21">
    <source>
        <dbReference type="PROSITE" id="PS50855"/>
    </source>
</evidence>
<evidence type="ECO:0000256" key="17">
    <source>
        <dbReference type="ARBA" id="ARBA00023008"/>
    </source>
</evidence>
<keyword evidence="18 19" id="KW-0472">Membrane</keyword>
<evidence type="ECO:0000256" key="12">
    <source>
        <dbReference type="ARBA" id="ARBA00022723"/>
    </source>
</evidence>
<dbReference type="UniPathway" id="UPA00705"/>
<dbReference type="PROSITE" id="PS00077">
    <property type="entry name" value="COX1_CUB"/>
    <property type="match status" value="1"/>
</dbReference>
<feature type="domain" description="Cytochrome oxidase subunit I profile" evidence="21">
    <location>
        <begin position="19"/>
        <end position="524"/>
    </location>
</feature>
<dbReference type="CDD" id="cd01663">
    <property type="entry name" value="Cyt_c_Oxidase_I"/>
    <property type="match status" value="1"/>
</dbReference>
<evidence type="ECO:0000256" key="13">
    <source>
        <dbReference type="ARBA" id="ARBA00022967"/>
    </source>
</evidence>
<name>A0A1C9ZW04_9METZ</name>
<feature type="transmembrane region" description="Helical" evidence="20">
    <location>
        <begin position="315"/>
        <end position="338"/>
    </location>
</feature>
<feature type="transmembrane region" description="Helical" evidence="20">
    <location>
        <begin position="256"/>
        <end position="275"/>
    </location>
</feature>
<evidence type="ECO:0000256" key="9">
    <source>
        <dbReference type="ARBA" id="ARBA00022617"/>
    </source>
</evidence>
<dbReference type="GO" id="GO:0046872">
    <property type="term" value="F:metal ion binding"/>
    <property type="evidence" value="ECO:0007669"/>
    <property type="project" value="UniProtKB-KW"/>
</dbReference>
<organism evidence="22">
    <name type="scientific">Cacospongia mycofijiensis</name>
    <dbReference type="NCBI Taxonomy" id="1162744"/>
    <lineage>
        <taxon>Eukaryota</taxon>
        <taxon>Metazoa</taxon>
        <taxon>Porifera</taxon>
        <taxon>Demospongiae</taxon>
        <taxon>Keratosa</taxon>
        <taxon>Dictyoceratida</taxon>
        <taxon>Thorectidae</taxon>
        <taxon>Thorectinae</taxon>
        <taxon>Cacospongia</taxon>
    </lineage>
</organism>
<comment type="subcellular location">
    <subcellularLocation>
        <location evidence="3">Membrane</location>
        <topology evidence="3">Multi-pass membrane protein</topology>
    </subcellularLocation>
    <subcellularLocation>
        <location evidence="19">Mitochondrion inner membrane</location>
        <topology evidence="19">Multi-pass membrane protein</topology>
    </subcellularLocation>
</comment>
<keyword evidence="12 19" id="KW-0479">Metal-binding</keyword>
<dbReference type="PANTHER" id="PTHR10422:SF18">
    <property type="entry name" value="CYTOCHROME C OXIDASE SUBUNIT 1"/>
    <property type="match status" value="1"/>
</dbReference>
<evidence type="ECO:0000256" key="16">
    <source>
        <dbReference type="ARBA" id="ARBA00023004"/>
    </source>
</evidence>
<dbReference type="InterPro" id="IPR023615">
    <property type="entry name" value="Cyt_c_Oxase_su1_BS"/>
</dbReference>
<dbReference type="RefSeq" id="YP_009298763.1">
    <property type="nucleotide sequence ID" value="NC_031192.1"/>
</dbReference>
<dbReference type="InterPro" id="IPR036927">
    <property type="entry name" value="Cyt_c_oxase-like_su1_sf"/>
</dbReference>
<dbReference type="GO" id="GO:0015990">
    <property type="term" value="P:electron transport coupled proton transport"/>
    <property type="evidence" value="ECO:0007669"/>
    <property type="project" value="TreeGrafter"/>
</dbReference>
<keyword evidence="17 19" id="KW-0186">Copper</keyword>
<feature type="transmembrane region" description="Helical" evidence="20">
    <location>
        <begin position="72"/>
        <end position="96"/>
    </location>
</feature>
<reference evidence="22" key="1">
    <citation type="submission" date="2016-03" db="EMBL/GenBank/DDBJ databases">
        <title>Complete mitochondrial genome of Cacospongia mycofijiensis (Dictyoceratida: Demospongiae).</title>
        <authorList>
            <person name="Aoyama H."/>
            <person name="Saitoh S."/>
            <person name="Paku S."/>
            <person name="Shinzato N."/>
        </authorList>
    </citation>
    <scope>NUCLEOTIDE SEQUENCE</scope>
    <source>
        <strain evidence="22">IE_140609_001</strain>
    </source>
</reference>
<evidence type="ECO:0000313" key="22">
    <source>
        <dbReference type="EMBL" id="BAV58175.1"/>
    </source>
</evidence>
<keyword evidence="11 19" id="KW-0812">Transmembrane</keyword>
<evidence type="ECO:0000256" key="5">
    <source>
        <dbReference type="ARBA" id="ARBA00009578"/>
    </source>
</evidence>
<dbReference type="SUPFAM" id="SSF81442">
    <property type="entry name" value="Cytochrome c oxidase subunit I-like"/>
    <property type="match status" value="1"/>
</dbReference>
<evidence type="ECO:0000256" key="20">
    <source>
        <dbReference type="SAM" id="Phobius"/>
    </source>
</evidence>
<dbReference type="EC" id="7.1.1.9" evidence="6 19"/>
<evidence type="ECO:0000256" key="15">
    <source>
        <dbReference type="ARBA" id="ARBA00022989"/>
    </source>
</evidence>
<keyword evidence="9 19" id="KW-0349">Heme</keyword>
<keyword evidence="16 19" id="KW-0408">Iron</keyword>
<comment type="pathway">
    <text evidence="4 19">Energy metabolism; oxidative phosphorylation.</text>
</comment>
<comment type="similarity">
    <text evidence="5 19">Belongs to the heme-copper respiratory oxidase family.</text>
</comment>
<dbReference type="PROSITE" id="PS50855">
    <property type="entry name" value="COX1"/>
    <property type="match status" value="1"/>
</dbReference>
<dbReference type="GO" id="GO:0020037">
    <property type="term" value="F:heme binding"/>
    <property type="evidence" value="ECO:0007669"/>
    <property type="project" value="InterPro"/>
</dbReference>
<feature type="transmembrane region" description="Helical" evidence="20">
    <location>
        <begin position="459"/>
        <end position="485"/>
    </location>
</feature>
<dbReference type="GO" id="GO:0005743">
    <property type="term" value="C:mitochondrial inner membrane"/>
    <property type="evidence" value="ECO:0007669"/>
    <property type="project" value="UniProtKB-SubCell"/>
</dbReference>
<comment type="cofactor">
    <cofactor evidence="2">
        <name>heme</name>
        <dbReference type="ChEBI" id="CHEBI:30413"/>
    </cofactor>
</comment>
<evidence type="ECO:0000256" key="3">
    <source>
        <dbReference type="ARBA" id="ARBA00004141"/>
    </source>
</evidence>
<evidence type="ECO:0000256" key="11">
    <source>
        <dbReference type="ARBA" id="ARBA00022692"/>
    </source>
</evidence>
<evidence type="ECO:0000256" key="7">
    <source>
        <dbReference type="ARBA" id="ARBA00015947"/>
    </source>
</evidence>
<dbReference type="GeneID" id="29061249"/>
<evidence type="ECO:0000256" key="6">
    <source>
        <dbReference type="ARBA" id="ARBA00012949"/>
    </source>
</evidence>
<evidence type="ECO:0000256" key="4">
    <source>
        <dbReference type="ARBA" id="ARBA00004673"/>
    </source>
</evidence>
<dbReference type="EMBL" id="LC133169">
    <property type="protein sequence ID" value="BAV58175.1"/>
    <property type="molecule type" value="Genomic_DNA"/>
</dbReference>
<comment type="cofactor">
    <cofactor evidence="1">
        <name>Cu cation</name>
        <dbReference type="ChEBI" id="CHEBI:23378"/>
    </cofactor>
</comment>
<feature type="transmembrane region" description="Helical" evidence="20">
    <location>
        <begin position="282"/>
        <end position="303"/>
    </location>
</feature>
<feature type="transmembrane region" description="Helical" evidence="20">
    <location>
        <begin position="383"/>
        <end position="408"/>
    </location>
</feature>
<feature type="transmembrane region" description="Helical" evidence="20">
    <location>
        <begin position="420"/>
        <end position="439"/>
    </location>
</feature>
<evidence type="ECO:0000256" key="14">
    <source>
        <dbReference type="ARBA" id="ARBA00022982"/>
    </source>
</evidence>
<evidence type="ECO:0000256" key="8">
    <source>
        <dbReference type="ARBA" id="ARBA00022448"/>
    </source>
</evidence>
<keyword evidence="10 19" id="KW-0679">Respiratory chain</keyword>
<evidence type="ECO:0000256" key="18">
    <source>
        <dbReference type="ARBA" id="ARBA00023136"/>
    </source>
</evidence>
<dbReference type="FunFam" id="1.20.210.10:FF:000001">
    <property type="entry name" value="Cytochrome c oxidase subunit 1"/>
    <property type="match status" value="1"/>
</dbReference>
<gene>
    <name evidence="22" type="primary">COX1</name>
</gene>
<dbReference type="Pfam" id="PF00115">
    <property type="entry name" value="COX1"/>
    <property type="match status" value="1"/>
</dbReference>
<feature type="transmembrane region" description="Helical" evidence="20">
    <location>
        <begin position="159"/>
        <end position="184"/>
    </location>
</feature>
<feature type="transmembrane region" description="Helical" evidence="20">
    <location>
        <begin position="31"/>
        <end position="52"/>
    </location>
</feature>
<evidence type="ECO:0000256" key="19">
    <source>
        <dbReference type="RuleBase" id="RU000369"/>
    </source>
</evidence>
<keyword evidence="14 19" id="KW-0249">Electron transport</keyword>
<accession>A0A1C9ZW04</accession>
<keyword evidence="19 22" id="KW-0496">Mitochondrion</keyword>
<dbReference type="InterPro" id="IPR023616">
    <property type="entry name" value="Cyt_c_oxase-like_su1_dom"/>
</dbReference>
<geneLocation type="mitochondrion" evidence="22"/>
<dbReference type="PRINTS" id="PR01165">
    <property type="entry name" value="CYCOXIDASEI"/>
</dbReference>
<dbReference type="InterPro" id="IPR000883">
    <property type="entry name" value="Cyt_C_Oxase_1"/>
</dbReference>